<proteinExistence type="predicted"/>
<feature type="signal peptide" evidence="1">
    <location>
        <begin position="1"/>
        <end position="18"/>
    </location>
</feature>
<reference evidence="4" key="1">
    <citation type="submission" date="2017-02" db="UniProtKB">
        <authorList>
            <consortium name="WormBaseParasite"/>
        </authorList>
    </citation>
    <scope>IDENTIFICATION</scope>
</reference>
<dbReference type="GO" id="GO:0005576">
    <property type="term" value="C:extracellular region"/>
    <property type="evidence" value="ECO:0007669"/>
    <property type="project" value="InterPro"/>
</dbReference>
<dbReference type="PROSITE" id="PS51390">
    <property type="entry name" value="WAP"/>
    <property type="match status" value="1"/>
</dbReference>
<dbReference type="Gene3D" id="4.10.75.10">
    <property type="entry name" value="Elafin-like"/>
    <property type="match status" value="1"/>
</dbReference>
<dbReference type="InterPro" id="IPR008197">
    <property type="entry name" value="WAP_dom"/>
</dbReference>
<name>A0A0N5BF67_STREA</name>
<evidence type="ECO:0000259" key="2">
    <source>
        <dbReference type="PROSITE" id="PS51390"/>
    </source>
</evidence>
<organism evidence="3 4">
    <name type="scientific">Strongyloides papillosus</name>
    <name type="common">Intestinal threadworm</name>
    <dbReference type="NCBI Taxonomy" id="174720"/>
    <lineage>
        <taxon>Eukaryota</taxon>
        <taxon>Metazoa</taxon>
        <taxon>Ecdysozoa</taxon>
        <taxon>Nematoda</taxon>
        <taxon>Chromadorea</taxon>
        <taxon>Rhabditida</taxon>
        <taxon>Tylenchina</taxon>
        <taxon>Panagrolaimomorpha</taxon>
        <taxon>Strongyloidoidea</taxon>
        <taxon>Strongyloididae</taxon>
        <taxon>Strongyloides</taxon>
    </lineage>
</organism>
<dbReference type="AlphaFoldDB" id="A0A0N5BF67"/>
<evidence type="ECO:0000313" key="3">
    <source>
        <dbReference type="Proteomes" id="UP000046392"/>
    </source>
</evidence>
<feature type="chain" id="PRO_5005894184" evidence="1">
    <location>
        <begin position="19"/>
        <end position="219"/>
    </location>
</feature>
<evidence type="ECO:0000256" key="1">
    <source>
        <dbReference type="SAM" id="SignalP"/>
    </source>
</evidence>
<evidence type="ECO:0000313" key="4">
    <source>
        <dbReference type="WBParaSite" id="SPAL_0000463500.1"/>
    </source>
</evidence>
<protein>
    <submittedName>
        <fullName evidence="4">WAP domain-containing protein</fullName>
    </submittedName>
</protein>
<feature type="domain" description="WAP" evidence="2">
    <location>
        <begin position="152"/>
        <end position="202"/>
    </location>
</feature>
<sequence length="219" mass="25199">MNTFLTFLLTFLFSLIYGIFEDEPHPVPAKDLSLACDICHVLKVGKDGKLKCVKRNRCCDGLNSYTSCLINPCLHYRKSCKRSKHCIINNCRSSGCYAIYYDENWIEIDSQYCNSQEKLKLKSYQIPKEADGNNRIKIFPQVSMKKFYHDIKKDKPGICDKNLQNEGEILKICTDNCKNDNDCPGQMKCCNNGCASLCTLKYKKVEKNFLNIEIVVKEK</sequence>
<accession>A0A0N5BF67</accession>
<dbReference type="Proteomes" id="UP000046392">
    <property type="component" value="Unplaced"/>
</dbReference>
<dbReference type="GO" id="GO:0030414">
    <property type="term" value="F:peptidase inhibitor activity"/>
    <property type="evidence" value="ECO:0007669"/>
    <property type="project" value="InterPro"/>
</dbReference>
<dbReference type="WBParaSite" id="SPAL_0000463500.1">
    <property type="protein sequence ID" value="SPAL_0000463500.1"/>
    <property type="gene ID" value="SPAL_0000463500"/>
</dbReference>
<dbReference type="Pfam" id="PF00095">
    <property type="entry name" value="WAP"/>
    <property type="match status" value="1"/>
</dbReference>
<dbReference type="InterPro" id="IPR036645">
    <property type="entry name" value="Elafin-like_sf"/>
</dbReference>
<dbReference type="SMART" id="SM00217">
    <property type="entry name" value="WAP"/>
    <property type="match status" value="1"/>
</dbReference>
<dbReference type="SUPFAM" id="SSF57256">
    <property type="entry name" value="Elafin-like"/>
    <property type="match status" value="1"/>
</dbReference>
<keyword evidence="1" id="KW-0732">Signal</keyword>
<keyword evidence="3" id="KW-1185">Reference proteome</keyword>